<reference evidence="2" key="1">
    <citation type="submission" date="2016-04" db="EMBL/GenBank/DDBJ databases">
        <authorList>
            <person name="Evans L.H."/>
            <person name="Alamgir A."/>
            <person name="Owens N."/>
            <person name="Weber N.D."/>
            <person name="Virtaneva K."/>
            <person name="Barbian K."/>
            <person name="Babar A."/>
            <person name="Rosenke K."/>
        </authorList>
    </citation>
    <scope>NUCLEOTIDE SEQUENCE</scope>
    <source>
        <strain evidence="2">92-2</strain>
    </source>
</reference>
<dbReference type="AlphaFoldDB" id="A0A212KI82"/>
<proteinExistence type="predicted"/>
<accession>A0A212KI82</accession>
<dbReference type="NCBIfam" id="NF033939">
    <property type="entry name" value="DESULF_POR1"/>
    <property type="match status" value="1"/>
</dbReference>
<feature type="chain" id="PRO_5012690882" description="Outer membrane insertion signal domain protein" evidence="1">
    <location>
        <begin position="27"/>
        <end position="510"/>
    </location>
</feature>
<gene>
    <name evidence="2" type="ORF">KM92DES2_20013</name>
</gene>
<feature type="signal peptide" evidence="1">
    <location>
        <begin position="1"/>
        <end position="26"/>
    </location>
</feature>
<sequence>MKAVRNNVLGVLLAGGLLLAPEAAEAVDFKVKGAFDVSFEASNVMPRGIKGSDTFGAIERLRTQIDAIASENVSGSLMFTVGTGTMNWGKSGDGASLGADSSKNLGVRHAYIDWLVPRTDIKVRMGMQPQLLPGYVTGWSAVYGQYSTGVTVSSPLVSSGDYKMGLTGFWARPYNDNSEITQNGQTQKNYLDNLDLLALTLPITGNGLKITPWGMYGLIGENSLRGINNNTDQREPAIYAPRGGLMPVLGSGGNYVSTFEKKYRNANNTWGNGFWGGLTSDVTAFEPFDIAAEFTYGRVDMGELKDYTQFSSTGQTKTFDLVRQGWYAALRVDYKCDWGVPGITAWYGSGDDSNPYNGSERLPVFNSPWPVTPLGFGGGFFDLNTWKVLGHNPGGLAGVVGTIKDVSFIDDLTHTFKLAYFHGTNSAEMPRKANMTSYPSRADGPMAYLTTTDHAWEGSVSNTYKIYDNLLMNVEAAYVNLHLDGSTWRGVEDSQYRDNWRVSLTFRYQF</sequence>
<keyword evidence="1" id="KW-0732">Signal</keyword>
<name>A0A212KI82_9BACT</name>
<evidence type="ECO:0000256" key="1">
    <source>
        <dbReference type="SAM" id="SignalP"/>
    </source>
</evidence>
<dbReference type="InterPro" id="IPR059232">
    <property type="entry name" value="Porin_put"/>
</dbReference>
<evidence type="ECO:0000313" key="2">
    <source>
        <dbReference type="EMBL" id="SBW11275.1"/>
    </source>
</evidence>
<evidence type="ECO:0008006" key="3">
    <source>
        <dbReference type="Google" id="ProtNLM"/>
    </source>
</evidence>
<protein>
    <recommendedName>
        <fullName evidence="3">Outer membrane insertion signal domain protein</fullName>
    </recommendedName>
</protein>
<dbReference type="EMBL" id="FLUP01000002">
    <property type="protein sequence ID" value="SBW11275.1"/>
    <property type="molecule type" value="Genomic_DNA"/>
</dbReference>
<organism evidence="2">
    <name type="scientific">uncultured Desulfovibrio sp</name>
    <dbReference type="NCBI Taxonomy" id="167968"/>
    <lineage>
        <taxon>Bacteria</taxon>
        <taxon>Pseudomonadati</taxon>
        <taxon>Thermodesulfobacteriota</taxon>
        <taxon>Desulfovibrionia</taxon>
        <taxon>Desulfovibrionales</taxon>
        <taxon>Desulfovibrionaceae</taxon>
        <taxon>Desulfovibrio</taxon>
        <taxon>environmental samples</taxon>
    </lineage>
</organism>
<dbReference type="RefSeq" id="WP_227119275.1">
    <property type="nucleotide sequence ID" value="NZ_LT598928.1"/>
</dbReference>